<dbReference type="SUPFAM" id="SSF51316">
    <property type="entry name" value="Mss4-like"/>
    <property type="match status" value="1"/>
</dbReference>
<dbReference type="GO" id="GO:0016846">
    <property type="term" value="F:carbon-sulfur lyase activity"/>
    <property type="evidence" value="ECO:0007669"/>
    <property type="project" value="InterPro"/>
</dbReference>
<evidence type="ECO:0000313" key="6">
    <source>
        <dbReference type="EMBL" id="UUX50725.1"/>
    </source>
</evidence>
<dbReference type="GO" id="GO:0046872">
    <property type="term" value="F:metal ion binding"/>
    <property type="evidence" value="ECO:0007669"/>
    <property type="project" value="UniProtKB-KW"/>
</dbReference>
<evidence type="ECO:0000256" key="2">
    <source>
        <dbReference type="ARBA" id="ARBA00022723"/>
    </source>
</evidence>
<evidence type="ECO:0000256" key="4">
    <source>
        <dbReference type="ARBA" id="ARBA00023239"/>
    </source>
</evidence>
<evidence type="ECO:0000313" key="7">
    <source>
        <dbReference type="Proteomes" id="UP001060336"/>
    </source>
</evidence>
<keyword evidence="3" id="KW-0862">Zinc</keyword>
<keyword evidence="4" id="KW-0456">Lyase</keyword>
<comment type="similarity">
    <text evidence="1">Belongs to the Gfa family.</text>
</comment>
<dbReference type="Pfam" id="PF04828">
    <property type="entry name" value="GFA"/>
    <property type="match status" value="1"/>
</dbReference>
<accession>A0A9J7AZ55</accession>
<dbReference type="PROSITE" id="PS51891">
    <property type="entry name" value="CENP_V_GFA"/>
    <property type="match status" value="1"/>
</dbReference>
<keyword evidence="7" id="KW-1185">Reference proteome</keyword>
<reference evidence="6" key="1">
    <citation type="submission" date="2022-08" db="EMBL/GenBank/DDBJ databases">
        <title>Nisaea acidiphila sp. nov., isolated from a marine algal debris and emended description of the genus Nisaea Urios et al. 2008.</title>
        <authorList>
            <person name="Kwon K."/>
        </authorList>
    </citation>
    <scope>NUCLEOTIDE SEQUENCE</scope>
    <source>
        <strain evidence="6">MEBiC11861</strain>
    </source>
</reference>
<dbReference type="InterPro" id="IPR011057">
    <property type="entry name" value="Mss4-like_sf"/>
</dbReference>
<evidence type="ECO:0000256" key="1">
    <source>
        <dbReference type="ARBA" id="ARBA00005495"/>
    </source>
</evidence>
<dbReference type="RefSeq" id="WP_257769949.1">
    <property type="nucleotide sequence ID" value="NZ_CP102480.1"/>
</dbReference>
<evidence type="ECO:0000259" key="5">
    <source>
        <dbReference type="PROSITE" id="PS51891"/>
    </source>
</evidence>
<proteinExistence type="inferred from homology"/>
<name>A0A9J7AZ55_9PROT</name>
<dbReference type="Proteomes" id="UP001060336">
    <property type="component" value="Chromosome"/>
</dbReference>
<organism evidence="6 7">
    <name type="scientific">Nisaea acidiphila</name>
    <dbReference type="NCBI Taxonomy" id="1862145"/>
    <lineage>
        <taxon>Bacteria</taxon>
        <taxon>Pseudomonadati</taxon>
        <taxon>Pseudomonadota</taxon>
        <taxon>Alphaproteobacteria</taxon>
        <taxon>Rhodospirillales</taxon>
        <taxon>Thalassobaculaceae</taxon>
        <taxon>Nisaea</taxon>
    </lineage>
</organism>
<protein>
    <submittedName>
        <fullName evidence="6">GFA family protein</fullName>
    </submittedName>
</protein>
<gene>
    <name evidence="6" type="ORF">NUH88_03275</name>
</gene>
<dbReference type="EMBL" id="CP102480">
    <property type="protein sequence ID" value="UUX50725.1"/>
    <property type="molecule type" value="Genomic_DNA"/>
</dbReference>
<dbReference type="Gene3D" id="3.90.1590.10">
    <property type="entry name" value="glutathione-dependent formaldehyde- activating enzyme (gfa)"/>
    <property type="match status" value="1"/>
</dbReference>
<dbReference type="AlphaFoldDB" id="A0A9J7AZ55"/>
<dbReference type="PANTHER" id="PTHR33337:SF40">
    <property type="entry name" value="CENP-V_GFA DOMAIN-CONTAINING PROTEIN-RELATED"/>
    <property type="match status" value="1"/>
</dbReference>
<feature type="domain" description="CENP-V/GFA" evidence="5">
    <location>
        <begin position="8"/>
        <end position="122"/>
    </location>
</feature>
<evidence type="ECO:0000256" key="3">
    <source>
        <dbReference type="ARBA" id="ARBA00022833"/>
    </source>
</evidence>
<sequence length="135" mass="14640">MANGERVREGECLCGAVRFEVVGDLGQVVACHCSMCRKQTGHFWASTDVRKDALTVTEARGLKWYRSSPGIRRGFCSECGSTIFFDRDEGQSISISGGVLEGATGVGTRAHIYCADKGDYYEIADGVSQFPASDR</sequence>
<keyword evidence="2" id="KW-0479">Metal-binding</keyword>
<dbReference type="KEGG" id="naci:NUH88_03275"/>
<dbReference type="PANTHER" id="PTHR33337">
    <property type="entry name" value="GFA DOMAIN-CONTAINING PROTEIN"/>
    <property type="match status" value="1"/>
</dbReference>
<dbReference type="InterPro" id="IPR006913">
    <property type="entry name" value="CENP-V/GFA"/>
</dbReference>